<reference evidence="7" key="1">
    <citation type="submission" date="2016-09" db="EMBL/GenBank/DDBJ databases">
        <authorList>
            <person name="Capua I."/>
            <person name="De Benedictis P."/>
            <person name="Joannis T."/>
            <person name="Lombin L.H."/>
            <person name="Cattoli G."/>
        </authorList>
    </citation>
    <scope>NUCLEOTIDE SEQUENCE</scope>
    <source>
        <strain evidence="7">B9</strain>
    </source>
</reference>
<dbReference type="FunFam" id="3.40.50.720:FF:000203">
    <property type="entry name" value="D-3-phosphoglycerate dehydrogenase (SerA)"/>
    <property type="match status" value="1"/>
</dbReference>
<dbReference type="InterPro" id="IPR006139">
    <property type="entry name" value="D-isomer_2_OHA_DH_cat_dom"/>
</dbReference>
<dbReference type="SUPFAM" id="SSF52283">
    <property type="entry name" value="Formate/glycerate dehydrogenase catalytic domain-like"/>
    <property type="match status" value="1"/>
</dbReference>
<organism evidence="7">
    <name type="scientific">Cupriavidus necator</name>
    <name type="common">Alcaligenes eutrophus</name>
    <name type="synonym">Ralstonia eutropha</name>
    <dbReference type="NCBI Taxonomy" id="106590"/>
    <lineage>
        <taxon>Bacteria</taxon>
        <taxon>Pseudomonadati</taxon>
        <taxon>Pseudomonadota</taxon>
        <taxon>Betaproteobacteria</taxon>
        <taxon>Burkholderiales</taxon>
        <taxon>Burkholderiaceae</taxon>
        <taxon>Cupriavidus</taxon>
    </lineage>
</organism>
<dbReference type="RefSeq" id="WP_340523585.1">
    <property type="nucleotide sequence ID" value="NZ_FMSH01000149.1"/>
</dbReference>
<keyword evidence="2 4" id="KW-0560">Oxidoreductase</keyword>
<dbReference type="InterPro" id="IPR006140">
    <property type="entry name" value="D-isomer_DH_NAD-bd"/>
</dbReference>
<dbReference type="GO" id="GO:0051287">
    <property type="term" value="F:NAD binding"/>
    <property type="evidence" value="ECO:0007669"/>
    <property type="project" value="InterPro"/>
</dbReference>
<keyword evidence="3" id="KW-0520">NAD</keyword>
<evidence type="ECO:0000256" key="1">
    <source>
        <dbReference type="ARBA" id="ARBA00005854"/>
    </source>
</evidence>
<evidence type="ECO:0000256" key="4">
    <source>
        <dbReference type="RuleBase" id="RU003719"/>
    </source>
</evidence>
<dbReference type="EMBL" id="FMSH01000149">
    <property type="protein sequence ID" value="SCU75289.1"/>
    <property type="molecule type" value="Genomic_DNA"/>
</dbReference>
<dbReference type="InterPro" id="IPR029753">
    <property type="entry name" value="D-isomer_DH_CS"/>
</dbReference>
<dbReference type="GO" id="GO:0016616">
    <property type="term" value="F:oxidoreductase activity, acting on the CH-OH group of donors, NAD or NADP as acceptor"/>
    <property type="evidence" value="ECO:0007669"/>
    <property type="project" value="InterPro"/>
</dbReference>
<evidence type="ECO:0000313" key="7">
    <source>
        <dbReference type="EMBL" id="SCU75289.1"/>
    </source>
</evidence>
<dbReference type="PANTHER" id="PTHR42789">
    <property type="entry name" value="D-ISOMER SPECIFIC 2-HYDROXYACID DEHYDROGENASE FAMILY PROTEIN (AFU_ORTHOLOGUE AFUA_6G10090)"/>
    <property type="match status" value="1"/>
</dbReference>
<dbReference type="Gene3D" id="3.40.50.720">
    <property type="entry name" value="NAD(P)-binding Rossmann-like Domain"/>
    <property type="match status" value="2"/>
</dbReference>
<dbReference type="AlphaFoldDB" id="A0A1K0IEH9"/>
<feature type="domain" description="D-isomer specific 2-hydroxyacid dehydrogenase NAD-binding" evidence="6">
    <location>
        <begin position="126"/>
        <end position="302"/>
    </location>
</feature>
<sequence>MNAPVLPMPAAGTVVRFDHWLDPAFDRIITATPGLTLHTCAREGADAAAWDRLSSAHVYQISAAKDEIPRRWFADAALLARCPNLLAVSSSGSGCDTIDIDACTEAGVAVLNQAGGNADSVAEMTLGLMLAVLRRISESDRRLRAHDCESREDLMGHELRGRTLGLVGVGHAGRRVAALGRAFGMHVVGCDPALDVAQMAARGAQAVSFEELLRRADVVSLHCPRDATTLRMMDAAAFAAMRRGSIFVSTARGGIHDENALHAALATGQLAGAGLDVWEQEPPPRENPLLALDNVVATFHTAGVTHEARRRNAELAATQIVTLLASGAQPERLVNPEVWPRARQRIAAAMQAAEPSVAP</sequence>
<evidence type="ECO:0000256" key="3">
    <source>
        <dbReference type="ARBA" id="ARBA00023027"/>
    </source>
</evidence>
<gene>
    <name evidence="7" type="ORF">CNECB9_2320057</name>
</gene>
<proteinExistence type="inferred from homology"/>
<dbReference type="SUPFAM" id="SSF51735">
    <property type="entry name" value="NAD(P)-binding Rossmann-fold domains"/>
    <property type="match status" value="1"/>
</dbReference>
<dbReference type="PANTHER" id="PTHR42789:SF1">
    <property type="entry name" value="D-ISOMER SPECIFIC 2-HYDROXYACID DEHYDROGENASE FAMILY PROTEIN (AFU_ORTHOLOGUE AFUA_6G10090)"/>
    <property type="match status" value="1"/>
</dbReference>
<accession>A0A1K0IEH9</accession>
<feature type="domain" description="D-isomer specific 2-hydroxyacid dehydrogenase catalytic" evidence="5">
    <location>
        <begin position="75"/>
        <end position="330"/>
    </location>
</feature>
<protein>
    <submittedName>
        <fullName evidence="7">3-phosphoglycerate dehydrogenase</fullName>
    </submittedName>
</protein>
<dbReference type="InterPro" id="IPR050857">
    <property type="entry name" value="D-2-hydroxyacid_DH"/>
</dbReference>
<dbReference type="InterPro" id="IPR036291">
    <property type="entry name" value="NAD(P)-bd_dom_sf"/>
</dbReference>
<evidence type="ECO:0000256" key="2">
    <source>
        <dbReference type="ARBA" id="ARBA00023002"/>
    </source>
</evidence>
<name>A0A1K0IEH9_CUPNE</name>
<evidence type="ECO:0000259" key="5">
    <source>
        <dbReference type="Pfam" id="PF00389"/>
    </source>
</evidence>
<dbReference type="PROSITE" id="PS00670">
    <property type="entry name" value="D_2_HYDROXYACID_DH_2"/>
    <property type="match status" value="1"/>
</dbReference>
<evidence type="ECO:0000259" key="6">
    <source>
        <dbReference type="Pfam" id="PF02826"/>
    </source>
</evidence>
<dbReference type="Pfam" id="PF00389">
    <property type="entry name" value="2-Hacid_dh"/>
    <property type="match status" value="1"/>
</dbReference>
<comment type="similarity">
    <text evidence="1 4">Belongs to the D-isomer specific 2-hydroxyacid dehydrogenase family.</text>
</comment>
<dbReference type="Pfam" id="PF02826">
    <property type="entry name" value="2-Hacid_dh_C"/>
    <property type="match status" value="1"/>
</dbReference>